<dbReference type="RefSeq" id="WP_194707747.1">
    <property type="nucleotide sequence ID" value="NZ_JADKPN010000010.1"/>
</dbReference>
<name>A0A930VDL6_9ACTN</name>
<dbReference type="PANTHER" id="PTHR43546:SF8">
    <property type="entry name" value="METALLO-BETA-LACTAMASE DOMAIN-CONTAINING PROTEIN"/>
    <property type="match status" value="1"/>
</dbReference>
<dbReference type="EMBL" id="JADKPN010000010">
    <property type="protein sequence ID" value="MBF4764553.1"/>
    <property type="molecule type" value="Genomic_DNA"/>
</dbReference>
<dbReference type="InterPro" id="IPR036866">
    <property type="entry name" value="RibonucZ/Hydroxyglut_hydro"/>
</dbReference>
<evidence type="ECO:0000259" key="1">
    <source>
        <dbReference type="Pfam" id="PF12706"/>
    </source>
</evidence>
<feature type="domain" description="Metallo-beta-lactamase" evidence="1">
    <location>
        <begin position="22"/>
        <end position="203"/>
    </location>
</feature>
<dbReference type="InterPro" id="IPR001279">
    <property type="entry name" value="Metallo-B-lactamas"/>
</dbReference>
<dbReference type="AlphaFoldDB" id="A0A930VDL6"/>
<organism evidence="2 3">
    <name type="scientific">Nocardioides islandensis</name>
    <dbReference type="NCBI Taxonomy" id="433663"/>
    <lineage>
        <taxon>Bacteria</taxon>
        <taxon>Bacillati</taxon>
        <taxon>Actinomycetota</taxon>
        <taxon>Actinomycetes</taxon>
        <taxon>Propionibacteriales</taxon>
        <taxon>Nocardioidaceae</taxon>
        <taxon>Nocardioides</taxon>
    </lineage>
</organism>
<dbReference type="Pfam" id="PF12706">
    <property type="entry name" value="Lactamase_B_2"/>
    <property type="match status" value="1"/>
</dbReference>
<gene>
    <name evidence="2" type="ORF">ISU07_15575</name>
</gene>
<accession>A0A930VDL6</accession>
<keyword evidence="3" id="KW-1185">Reference proteome</keyword>
<dbReference type="InterPro" id="IPR050114">
    <property type="entry name" value="UPF0173_UPF0282_UlaG_hydrolase"/>
</dbReference>
<dbReference type="Gene3D" id="3.60.15.10">
    <property type="entry name" value="Ribonuclease Z/Hydroxyacylglutathione hydrolase-like"/>
    <property type="match status" value="1"/>
</dbReference>
<proteinExistence type="predicted"/>
<dbReference type="Proteomes" id="UP000640489">
    <property type="component" value="Unassembled WGS sequence"/>
</dbReference>
<sequence>MSDLAVTWWGHSSLTVEMAGVRVAVDPLLTDRLAHLRRRGVTPAAAAYDADVVVVSHQHHDHLHVPSLRRFGPDVTLVGPRGAERLLARAGVADVRTVAPGDELEVRGLVVQVQAASHPGNRHPWARGDGVALGFRIEAAGRSCWYPGDTGPRDDMAEVAAVDLALVPVGGWGPTLPDTHLSPESGAEAVRRVGATYAVPVHWGTFWPMGLERVAPGNHQQLFVSPGARFAAALGRPGDPEPVVAAHGERVLLP</sequence>
<dbReference type="SUPFAM" id="SSF56281">
    <property type="entry name" value="Metallo-hydrolase/oxidoreductase"/>
    <property type="match status" value="1"/>
</dbReference>
<dbReference type="PANTHER" id="PTHR43546">
    <property type="entry name" value="UPF0173 METAL-DEPENDENT HYDROLASE MJ1163-RELATED"/>
    <property type="match status" value="1"/>
</dbReference>
<comment type="caution">
    <text evidence="2">The sequence shown here is derived from an EMBL/GenBank/DDBJ whole genome shotgun (WGS) entry which is preliminary data.</text>
</comment>
<evidence type="ECO:0000313" key="3">
    <source>
        <dbReference type="Proteomes" id="UP000640489"/>
    </source>
</evidence>
<evidence type="ECO:0000313" key="2">
    <source>
        <dbReference type="EMBL" id="MBF4764553.1"/>
    </source>
</evidence>
<reference evidence="2" key="1">
    <citation type="submission" date="2020-11" db="EMBL/GenBank/DDBJ databases">
        <title>Nocardioides sp. nov., isolated from Soil of Cynanchum wilfordii Hemsley rhizosphere.</title>
        <authorList>
            <person name="Lee J.-S."/>
            <person name="Suh M.K."/>
            <person name="Kim J.-S."/>
        </authorList>
    </citation>
    <scope>NUCLEOTIDE SEQUENCE</scope>
    <source>
        <strain evidence="2">KCTC 19275</strain>
    </source>
</reference>
<protein>
    <submittedName>
        <fullName evidence="2">MBL fold metallo-hydrolase</fullName>
    </submittedName>
</protein>